<evidence type="ECO:0000313" key="3">
    <source>
        <dbReference type="Proteomes" id="UP000637423"/>
    </source>
</evidence>
<feature type="domain" description="CheW-like" evidence="1">
    <location>
        <begin position="44"/>
        <end position="186"/>
    </location>
</feature>
<dbReference type="InterPro" id="IPR036061">
    <property type="entry name" value="CheW-like_dom_sf"/>
</dbReference>
<sequence>MEVLETPASATAMPPADASDEQFAEAARLAAAKKQAPPVNAAGSELFGSFLLGRDEFSLPASCIREVVNYPEKMSTLPLSPPFLEGMFTLRGTVIPVINLARLFKPDADASNPSQVIAIIDFEQVLVGILFDTTGEILRVRPEQRSTLYYEGENVHGVIAGTILLAGGSRLLQILDASALIHIENVPQVLALRAANQKQSDLHFKTQNARRQCVSFHVGASSFAFEMEAIQEIIRVPELQPSILNSKLCLGRINFRGTQVGVVDFSTLLNAPRAEQQATPDQRIVLARIGDASVGFLVDSVDSIISFFSSELLPIPLLSKARAGMFGGCISQPGVGEIIFLNHHEIFSRTEIVEMRRGHSNLYPEEEKLAGQSQGAAQGQREAKKIQRRVYISFQLENTFAVEIRQIREIIDFSDNFIRPPGMPACMLGILNLRQQMISIIDLRGLYQMPPLADTAQAKILIVERGDERYGLLVDAVEDIMTIADNNRFPTPKLARNASSTDLRSEMEEVVDIIAEDGTRRTLSVFECEAFLQRLAREMPENGQLQ</sequence>
<dbReference type="EMBL" id="BMED01000003">
    <property type="protein sequence ID" value="GGC84805.1"/>
    <property type="molecule type" value="Genomic_DNA"/>
</dbReference>
<gene>
    <name evidence="2" type="ORF">GCM10011396_35160</name>
</gene>
<feature type="domain" description="CheW-like" evidence="1">
    <location>
        <begin position="386"/>
        <end position="537"/>
    </location>
</feature>
<reference evidence="2" key="2">
    <citation type="submission" date="2020-09" db="EMBL/GenBank/DDBJ databases">
        <authorList>
            <person name="Sun Q."/>
            <person name="Zhou Y."/>
        </authorList>
    </citation>
    <scope>NUCLEOTIDE SEQUENCE</scope>
    <source>
        <strain evidence="2">CGMCC 1.10998</strain>
    </source>
</reference>
<name>A0A916XN65_9BURK</name>
<proteinExistence type="predicted"/>
<accession>A0A916XN65</accession>
<dbReference type="GO" id="GO:0006935">
    <property type="term" value="P:chemotaxis"/>
    <property type="evidence" value="ECO:0007669"/>
    <property type="project" value="InterPro"/>
</dbReference>
<dbReference type="RefSeq" id="WP_229751185.1">
    <property type="nucleotide sequence ID" value="NZ_BMED01000003.1"/>
</dbReference>
<dbReference type="InterPro" id="IPR039315">
    <property type="entry name" value="CheW"/>
</dbReference>
<organism evidence="2 3">
    <name type="scientific">Undibacterium terreum</name>
    <dbReference type="NCBI Taxonomy" id="1224302"/>
    <lineage>
        <taxon>Bacteria</taxon>
        <taxon>Pseudomonadati</taxon>
        <taxon>Pseudomonadota</taxon>
        <taxon>Betaproteobacteria</taxon>
        <taxon>Burkholderiales</taxon>
        <taxon>Oxalobacteraceae</taxon>
        <taxon>Undibacterium</taxon>
    </lineage>
</organism>
<dbReference type="PROSITE" id="PS50851">
    <property type="entry name" value="CHEW"/>
    <property type="match status" value="3"/>
</dbReference>
<dbReference type="Gene3D" id="2.30.30.40">
    <property type="entry name" value="SH3 Domains"/>
    <property type="match status" value="3"/>
</dbReference>
<evidence type="ECO:0000259" key="1">
    <source>
        <dbReference type="PROSITE" id="PS50851"/>
    </source>
</evidence>
<dbReference type="SMART" id="SM00260">
    <property type="entry name" value="CheW"/>
    <property type="match status" value="3"/>
</dbReference>
<dbReference type="GO" id="GO:0005829">
    <property type="term" value="C:cytosol"/>
    <property type="evidence" value="ECO:0007669"/>
    <property type="project" value="TreeGrafter"/>
</dbReference>
<evidence type="ECO:0000313" key="2">
    <source>
        <dbReference type="EMBL" id="GGC84805.1"/>
    </source>
</evidence>
<feature type="domain" description="CheW-like" evidence="1">
    <location>
        <begin position="210"/>
        <end position="352"/>
    </location>
</feature>
<protein>
    <submittedName>
        <fullName evidence="2">Chemotaxis protein W</fullName>
    </submittedName>
</protein>
<keyword evidence="3" id="KW-1185">Reference proteome</keyword>
<reference evidence="2" key="1">
    <citation type="journal article" date="2014" name="Int. J. Syst. Evol. Microbiol.">
        <title>Complete genome sequence of Corynebacterium casei LMG S-19264T (=DSM 44701T), isolated from a smear-ripened cheese.</title>
        <authorList>
            <consortium name="US DOE Joint Genome Institute (JGI-PGF)"/>
            <person name="Walter F."/>
            <person name="Albersmeier A."/>
            <person name="Kalinowski J."/>
            <person name="Ruckert C."/>
        </authorList>
    </citation>
    <scope>NUCLEOTIDE SEQUENCE</scope>
    <source>
        <strain evidence="2">CGMCC 1.10998</strain>
    </source>
</reference>
<comment type="caution">
    <text evidence="2">The sequence shown here is derived from an EMBL/GenBank/DDBJ whole genome shotgun (WGS) entry which is preliminary data.</text>
</comment>
<dbReference type="InterPro" id="IPR002545">
    <property type="entry name" value="CheW-lke_dom"/>
</dbReference>
<dbReference type="SUPFAM" id="SSF50341">
    <property type="entry name" value="CheW-like"/>
    <property type="match status" value="3"/>
</dbReference>
<dbReference type="AlphaFoldDB" id="A0A916XN65"/>
<dbReference type="Proteomes" id="UP000637423">
    <property type="component" value="Unassembled WGS sequence"/>
</dbReference>
<dbReference type="Gene3D" id="2.40.50.180">
    <property type="entry name" value="CheA-289, Domain 4"/>
    <property type="match status" value="3"/>
</dbReference>
<dbReference type="Pfam" id="PF01584">
    <property type="entry name" value="CheW"/>
    <property type="match status" value="3"/>
</dbReference>
<dbReference type="PANTHER" id="PTHR22617:SF23">
    <property type="entry name" value="CHEMOTAXIS PROTEIN CHEW"/>
    <property type="match status" value="1"/>
</dbReference>
<dbReference type="PANTHER" id="PTHR22617">
    <property type="entry name" value="CHEMOTAXIS SENSOR HISTIDINE KINASE-RELATED"/>
    <property type="match status" value="1"/>
</dbReference>
<dbReference type="GO" id="GO:0007165">
    <property type="term" value="P:signal transduction"/>
    <property type="evidence" value="ECO:0007669"/>
    <property type="project" value="InterPro"/>
</dbReference>